<dbReference type="AlphaFoldDB" id="K9ZXR4"/>
<dbReference type="RefSeq" id="WP_015234696.1">
    <property type="nucleotide sequence ID" value="NC_019793.1"/>
</dbReference>
<sequence>MSDTPSPTRFAVYLVPNAEDAFYQLGSSALGYDMRAGRRVPQLPELRPEWVAKAGQYGFHLTVTEAFECDPASFAAIEKEIVALCACFSPHSLLRLSNGRMEVWDEGTVIVRRFDPNEALLVLHALLTARLAPFVTGSSFERMVQENPHKYPAPHERARLKLFHTPRGLDSWTPHFTLVEPYTGPDAGALAEDLEARFEPYPTLELDQVTLLSQKGEAPFEFVRDFRIGLR</sequence>
<dbReference type="EMBL" id="CP003382">
    <property type="protein sequence ID" value="AFZ66386.1"/>
    <property type="molecule type" value="Genomic_DNA"/>
</dbReference>
<dbReference type="OrthoDB" id="61559at2"/>
<reference evidence="2" key="1">
    <citation type="submission" date="2012-03" db="EMBL/GenBank/DDBJ databases">
        <title>Complete sequence of chromosome of Deinococcus peraridilitoris DSM 19664.</title>
        <authorList>
            <person name="Lucas S."/>
            <person name="Copeland A."/>
            <person name="Lapidus A."/>
            <person name="Glavina del Rio T."/>
            <person name="Dalin E."/>
            <person name="Tice H."/>
            <person name="Bruce D."/>
            <person name="Goodwin L."/>
            <person name="Pitluck S."/>
            <person name="Peters L."/>
            <person name="Mikhailova N."/>
            <person name="Lu M."/>
            <person name="Kyrpides N."/>
            <person name="Mavromatis K."/>
            <person name="Ivanova N."/>
            <person name="Brettin T."/>
            <person name="Detter J.C."/>
            <person name="Han C."/>
            <person name="Larimer F."/>
            <person name="Land M."/>
            <person name="Hauser L."/>
            <person name="Markowitz V."/>
            <person name="Cheng J.-F."/>
            <person name="Hugenholtz P."/>
            <person name="Woyke T."/>
            <person name="Wu D."/>
            <person name="Pukall R."/>
            <person name="Steenblock K."/>
            <person name="Brambilla E."/>
            <person name="Klenk H.-P."/>
            <person name="Eisen J.A."/>
        </authorList>
    </citation>
    <scope>NUCLEOTIDE SEQUENCE [LARGE SCALE GENOMIC DNA]</scope>
    <source>
        <strain evidence="2">DSM 19664 / LMG 22246 / CIP 109416 / KR-200</strain>
    </source>
</reference>
<dbReference type="Gene3D" id="3.90.1140.10">
    <property type="entry name" value="Cyclic phosphodiesterase"/>
    <property type="match status" value="1"/>
</dbReference>
<gene>
    <name evidence="1" type="ordered locus">Deipe_0811</name>
</gene>
<evidence type="ECO:0000313" key="2">
    <source>
        <dbReference type="Proteomes" id="UP000010467"/>
    </source>
</evidence>
<name>K9ZXR4_DEIPD</name>
<dbReference type="KEGG" id="dpd:Deipe_0811"/>
<accession>K9ZXR4</accession>
<organism evidence="1 2">
    <name type="scientific">Deinococcus peraridilitoris (strain DSM 19664 / LMG 22246 / CIP 109416 / KR-200)</name>
    <dbReference type="NCBI Taxonomy" id="937777"/>
    <lineage>
        <taxon>Bacteria</taxon>
        <taxon>Thermotogati</taxon>
        <taxon>Deinococcota</taxon>
        <taxon>Deinococci</taxon>
        <taxon>Deinococcales</taxon>
        <taxon>Deinococcaceae</taxon>
        <taxon>Deinococcus</taxon>
    </lineage>
</organism>
<dbReference type="HOGENOM" id="CLU_1198208_0_0_0"/>
<protein>
    <recommendedName>
        <fullName evidence="3">Phosphonate metabolism protein</fullName>
    </recommendedName>
</protein>
<dbReference type="PATRIC" id="fig|937777.3.peg.817"/>
<keyword evidence="2" id="KW-1185">Reference proteome</keyword>
<dbReference type="Proteomes" id="UP000010467">
    <property type="component" value="Chromosome"/>
</dbReference>
<proteinExistence type="predicted"/>
<evidence type="ECO:0008006" key="3">
    <source>
        <dbReference type="Google" id="ProtNLM"/>
    </source>
</evidence>
<dbReference type="STRING" id="937777.Deipe_0811"/>
<evidence type="ECO:0000313" key="1">
    <source>
        <dbReference type="EMBL" id="AFZ66386.1"/>
    </source>
</evidence>